<dbReference type="AlphaFoldDB" id="A0AAN9LFY1"/>
<protein>
    <submittedName>
        <fullName evidence="1">Uncharacterized protein</fullName>
    </submittedName>
</protein>
<comment type="caution">
    <text evidence="1">The sequence shown here is derived from an EMBL/GenBank/DDBJ whole genome shotgun (WGS) entry which is preliminary data.</text>
</comment>
<dbReference type="EMBL" id="JAYMYR010000010">
    <property type="protein sequence ID" value="KAK7335290.1"/>
    <property type="molecule type" value="Genomic_DNA"/>
</dbReference>
<gene>
    <name evidence="1" type="ORF">VNO80_27068</name>
</gene>
<name>A0AAN9LFY1_PHACN</name>
<reference evidence="1 2" key="1">
    <citation type="submission" date="2024-01" db="EMBL/GenBank/DDBJ databases">
        <title>The genomes of 5 underutilized Papilionoideae crops provide insights into root nodulation and disease resistanc.</title>
        <authorList>
            <person name="Jiang F."/>
        </authorList>
    </citation>
    <scope>NUCLEOTIDE SEQUENCE [LARGE SCALE GENOMIC DNA]</scope>
    <source>
        <strain evidence="1">JINMINGXINNONG_FW02</strain>
        <tissue evidence="1">Leaves</tissue>
    </source>
</reference>
<organism evidence="1 2">
    <name type="scientific">Phaseolus coccineus</name>
    <name type="common">Scarlet runner bean</name>
    <name type="synonym">Phaseolus multiflorus</name>
    <dbReference type="NCBI Taxonomy" id="3886"/>
    <lineage>
        <taxon>Eukaryota</taxon>
        <taxon>Viridiplantae</taxon>
        <taxon>Streptophyta</taxon>
        <taxon>Embryophyta</taxon>
        <taxon>Tracheophyta</taxon>
        <taxon>Spermatophyta</taxon>
        <taxon>Magnoliopsida</taxon>
        <taxon>eudicotyledons</taxon>
        <taxon>Gunneridae</taxon>
        <taxon>Pentapetalae</taxon>
        <taxon>rosids</taxon>
        <taxon>fabids</taxon>
        <taxon>Fabales</taxon>
        <taxon>Fabaceae</taxon>
        <taxon>Papilionoideae</taxon>
        <taxon>50 kb inversion clade</taxon>
        <taxon>NPAAA clade</taxon>
        <taxon>indigoferoid/millettioid clade</taxon>
        <taxon>Phaseoleae</taxon>
        <taxon>Phaseolus</taxon>
    </lineage>
</organism>
<keyword evidence="2" id="KW-1185">Reference proteome</keyword>
<proteinExistence type="predicted"/>
<accession>A0AAN9LFY1</accession>
<evidence type="ECO:0000313" key="2">
    <source>
        <dbReference type="Proteomes" id="UP001374584"/>
    </source>
</evidence>
<evidence type="ECO:0000313" key="1">
    <source>
        <dbReference type="EMBL" id="KAK7335290.1"/>
    </source>
</evidence>
<sequence>MTDGSVPRGEGEVLLDRDRVNLGDAADFVESEGVEHIHGFFVHLDVVGVDGGDVWDKVLELLPLLLLQLERDAANRTLLDPFHEMCGETCDLVPQLLRGDDRHFF</sequence>
<dbReference type="Proteomes" id="UP001374584">
    <property type="component" value="Unassembled WGS sequence"/>
</dbReference>